<dbReference type="EMBL" id="BMAV01027607">
    <property type="protein sequence ID" value="GFS60782.1"/>
    <property type="molecule type" value="Genomic_DNA"/>
</dbReference>
<reference evidence="1" key="1">
    <citation type="submission" date="2020-08" db="EMBL/GenBank/DDBJ databases">
        <title>Multicomponent nature underlies the extraordinary mechanical properties of spider dragline silk.</title>
        <authorList>
            <person name="Kono N."/>
            <person name="Nakamura H."/>
            <person name="Mori M."/>
            <person name="Yoshida Y."/>
            <person name="Ohtoshi R."/>
            <person name="Malay A.D."/>
            <person name="Moran D.A.P."/>
            <person name="Tomita M."/>
            <person name="Numata K."/>
            <person name="Arakawa K."/>
        </authorList>
    </citation>
    <scope>NUCLEOTIDE SEQUENCE</scope>
</reference>
<dbReference type="AlphaFoldDB" id="A0A8X6MIB2"/>
<comment type="caution">
    <text evidence="1">The sequence shown here is derived from an EMBL/GenBank/DDBJ whole genome shotgun (WGS) entry which is preliminary data.</text>
</comment>
<gene>
    <name evidence="1" type="primary">NCL1_27543</name>
    <name evidence="1" type="ORF">TNIN_336431</name>
</gene>
<accession>A0A8X6MIB2</accession>
<sequence length="119" mass="13252">MVAIKVAKQLPRSFRKTKGHLGYPQDGEEALHGDFASIAVFLQQGGSQQCSHTEGALDHYCCSVLHLRGTDSLWCPLRHKEFHLLLRKCLHLILSCCNAYSLLHLVESEVSLLENGIPS</sequence>
<evidence type="ECO:0000313" key="2">
    <source>
        <dbReference type="Proteomes" id="UP000886998"/>
    </source>
</evidence>
<keyword evidence="2" id="KW-1185">Reference proteome</keyword>
<name>A0A8X6MIB2_9ARAC</name>
<evidence type="ECO:0000313" key="1">
    <source>
        <dbReference type="EMBL" id="GFS60782.1"/>
    </source>
</evidence>
<proteinExistence type="predicted"/>
<protein>
    <submittedName>
        <fullName evidence="1">Uncharacterized protein</fullName>
    </submittedName>
</protein>
<organism evidence="1 2">
    <name type="scientific">Trichonephila inaurata madagascariensis</name>
    <dbReference type="NCBI Taxonomy" id="2747483"/>
    <lineage>
        <taxon>Eukaryota</taxon>
        <taxon>Metazoa</taxon>
        <taxon>Ecdysozoa</taxon>
        <taxon>Arthropoda</taxon>
        <taxon>Chelicerata</taxon>
        <taxon>Arachnida</taxon>
        <taxon>Araneae</taxon>
        <taxon>Araneomorphae</taxon>
        <taxon>Entelegynae</taxon>
        <taxon>Araneoidea</taxon>
        <taxon>Nephilidae</taxon>
        <taxon>Trichonephila</taxon>
        <taxon>Trichonephila inaurata</taxon>
    </lineage>
</organism>
<dbReference type="Proteomes" id="UP000886998">
    <property type="component" value="Unassembled WGS sequence"/>
</dbReference>